<accession>A0A1G7V7Z8</accession>
<evidence type="ECO:0000256" key="1">
    <source>
        <dbReference type="SAM" id="Phobius"/>
    </source>
</evidence>
<keyword evidence="1" id="KW-0812">Transmembrane</keyword>
<organism evidence="3 4">
    <name type="scientific">Sinosporangium album</name>
    <dbReference type="NCBI Taxonomy" id="504805"/>
    <lineage>
        <taxon>Bacteria</taxon>
        <taxon>Bacillati</taxon>
        <taxon>Actinomycetota</taxon>
        <taxon>Actinomycetes</taxon>
        <taxon>Streptosporangiales</taxon>
        <taxon>Streptosporangiaceae</taxon>
        <taxon>Sinosporangium</taxon>
    </lineage>
</organism>
<reference evidence="3 4" key="1">
    <citation type="submission" date="2016-10" db="EMBL/GenBank/DDBJ databases">
        <authorList>
            <person name="de Groot N.N."/>
        </authorList>
    </citation>
    <scope>NUCLEOTIDE SEQUENCE [LARGE SCALE GENOMIC DNA]</scope>
    <source>
        <strain evidence="3 4">CPCC 201354</strain>
    </source>
</reference>
<keyword evidence="1" id="KW-0472">Membrane</keyword>
<keyword evidence="4" id="KW-1185">Reference proteome</keyword>
<gene>
    <name evidence="3" type="ORF">SAMN05421505_105158</name>
</gene>
<dbReference type="Pfam" id="PF19803">
    <property type="entry name" value="DUF6286"/>
    <property type="match status" value="1"/>
</dbReference>
<keyword evidence="1" id="KW-1133">Transmembrane helix</keyword>
<dbReference type="InterPro" id="IPR046253">
    <property type="entry name" value="DUF6286"/>
</dbReference>
<evidence type="ECO:0000313" key="3">
    <source>
        <dbReference type="EMBL" id="SDG55864.1"/>
    </source>
</evidence>
<evidence type="ECO:0000259" key="2">
    <source>
        <dbReference type="Pfam" id="PF19803"/>
    </source>
</evidence>
<feature type="transmembrane region" description="Helical" evidence="1">
    <location>
        <begin position="59"/>
        <end position="79"/>
    </location>
</feature>
<dbReference type="AlphaFoldDB" id="A0A1G7V7Z8"/>
<evidence type="ECO:0000313" key="4">
    <source>
        <dbReference type="Proteomes" id="UP000198923"/>
    </source>
</evidence>
<protein>
    <recommendedName>
        <fullName evidence="2">DUF6286 domain-containing protein</fullName>
    </recommendedName>
</protein>
<proteinExistence type="predicted"/>
<dbReference type="EMBL" id="FNCN01000005">
    <property type="protein sequence ID" value="SDG55864.1"/>
    <property type="molecule type" value="Genomic_DNA"/>
</dbReference>
<dbReference type="Proteomes" id="UP000198923">
    <property type="component" value="Unassembled WGS sequence"/>
</dbReference>
<feature type="domain" description="DUF6286" evidence="2">
    <location>
        <begin position="68"/>
        <end position="172"/>
    </location>
</feature>
<sequence>MLRPCRTPLGVAVALALTAVFSLTAIEAVGLLIGKPPGLLPLERIGAALWATRWSDASAAGAGVIAALAGTVMIMAALLPGRTRLVPLRGTDPHTVTGVTRRGLRRSLRAVAQSVDGVERARVRLGHRHIEVMVVVAADCGGHMLRKVGTAVGDRLAGVGALSGGEVVVRLRGKRR</sequence>
<name>A0A1G7V7Z8_9ACTN</name>